<dbReference type="Pfam" id="PF08774">
    <property type="entry name" value="VRR_NUC"/>
    <property type="match status" value="1"/>
</dbReference>
<dbReference type="AlphaFoldDB" id="A0A9Y2JP25"/>
<dbReference type="GO" id="GO:0017108">
    <property type="term" value="F:5'-flap endonuclease activity"/>
    <property type="evidence" value="ECO:0007669"/>
    <property type="project" value="TreeGrafter"/>
</dbReference>
<evidence type="ECO:0000259" key="6">
    <source>
        <dbReference type="SMART" id="SM00990"/>
    </source>
</evidence>
<dbReference type="GO" id="GO:0070336">
    <property type="term" value="F:flap-structured DNA binding"/>
    <property type="evidence" value="ECO:0007669"/>
    <property type="project" value="TreeGrafter"/>
</dbReference>
<evidence type="ECO:0000256" key="2">
    <source>
        <dbReference type="ARBA" id="ARBA00022722"/>
    </source>
</evidence>
<dbReference type="GO" id="GO:0036297">
    <property type="term" value="P:interstrand cross-link repair"/>
    <property type="evidence" value="ECO:0007669"/>
    <property type="project" value="InterPro"/>
</dbReference>
<sequence>MTKLRRYYWREISVGAHLRFIEWCDEEGIATQDEIGNSLVLNLESQYRDQFEKFEREAIEKAAQVHKTRPKYVYDEPSDAEIIGECEVRILAYKATYLSPTRDQVLVLPLGGTDPDTAKPVEEFVAEHLRAEGREVMFCESLPFQALFGCLMWMWVQDHADPLKRPAGFGGRPGEGGGEDQLIWTMLPSDFGRRSHADRRQVELGQHLDFIGETTEDLLRVFDYWREYSRPLRQYLWAYKPEDEKRARMIIRVLGARRVKLVLRWLAESYWSRYLGWPDLLTWRETSSGPDDVLFVEVKSSGDHLSGDQRTWIQENKTHLGFEFALAKVHRTAKLPVDPL</sequence>
<proteinExistence type="predicted"/>
<organism evidence="7 8">
    <name type="scientific">Amycolatopsis mongoliensis</name>
    <dbReference type="NCBI Taxonomy" id="715475"/>
    <lineage>
        <taxon>Bacteria</taxon>
        <taxon>Bacillati</taxon>
        <taxon>Actinomycetota</taxon>
        <taxon>Actinomycetes</taxon>
        <taxon>Pseudonocardiales</taxon>
        <taxon>Pseudonocardiaceae</taxon>
        <taxon>Amycolatopsis</taxon>
    </lineage>
</organism>
<dbReference type="EMBL" id="CP127295">
    <property type="protein sequence ID" value="WIY01255.1"/>
    <property type="molecule type" value="Genomic_DNA"/>
</dbReference>
<keyword evidence="8" id="KW-1185">Reference proteome</keyword>
<dbReference type="KEGG" id="amog:QRX60_45725"/>
<dbReference type="PANTHER" id="PTHR15749">
    <property type="entry name" value="FANCONI-ASSOCIATED NUCLEASE 1"/>
    <property type="match status" value="1"/>
</dbReference>
<keyword evidence="5" id="KW-0460">Magnesium</keyword>
<evidence type="ECO:0000256" key="5">
    <source>
        <dbReference type="ARBA" id="ARBA00022842"/>
    </source>
</evidence>
<dbReference type="Proteomes" id="UP001239397">
    <property type="component" value="Chromosome"/>
</dbReference>
<accession>A0A9Y2JP25</accession>
<dbReference type="InterPro" id="IPR014883">
    <property type="entry name" value="VRR_NUC"/>
</dbReference>
<dbReference type="SMART" id="SM00990">
    <property type="entry name" value="VRR_NUC"/>
    <property type="match status" value="1"/>
</dbReference>
<reference evidence="7 8" key="1">
    <citation type="submission" date="2023-06" db="EMBL/GenBank/DDBJ databases">
        <authorList>
            <person name="Oyuntsetseg B."/>
            <person name="Kim S.B."/>
        </authorList>
    </citation>
    <scope>NUCLEOTIDE SEQUENCE [LARGE SCALE GENOMIC DNA]</scope>
    <source>
        <strain evidence="7 8">4-36</strain>
    </source>
</reference>
<keyword evidence="2" id="KW-0540">Nuclease</keyword>
<evidence type="ECO:0000313" key="7">
    <source>
        <dbReference type="EMBL" id="WIY01255.1"/>
    </source>
</evidence>
<evidence type="ECO:0000256" key="1">
    <source>
        <dbReference type="ARBA" id="ARBA00001946"/>
    </source>
</evidence>
<keyword evidence="4" id="KW-0378">Hydrolase</keyword>
<evidence type="ECO:0000313" key="8">
    <source>
        <dbReference type="Proteomes" id="UP001239397"/>
    </source>
</evidence>
<keyword evidence="3" id="KW-0479">Metal-binding</keyword>
<evidence type="ECO:0000256" key="3">
    <source>
        <dbReference type="ARBA" id="ARBA00022723"/>
    </source>
</evidence>
<dbReference type="RefSeq" id="WP_285997708.1">
    <property type="nucleotide sequence ID" value="NZ_CP127295.1"/>
</dbReference>
<name>A0A9Y2JP25_9PSEU</name>
<evidence type="ECO:0000256" key="4">
    <source>
        <dbReference type="ARBA" id="ARBA00022801"/>
    </source>
</evidence>
<comment type="cofactor">
    <cofactor evidence="1">
        <name>Mg(2+)</name>
        <dbReference type="ChEBI" id="CHEBI:18420"/>
    </cofactor>
</comment>
<feature type="domain" description="VRR-NUC" evidence="6">
    <location>
        <begin position="214"/>
        <end position="331"/>
    </location>
</feature>
<dbReference type="PANTHER" id="PTHR15749:SF4">
    <property type="entry name" value="FANCONI-ASSOCIATED NUCLEASE 1"/>
    <property type="match status" value="1"/>
</dbReference>
<dbReference type="GO" id="GO:0008409">
    <property type="term" value="F:5'-3' exonuclease activity"/>
    <property type="evidence" value="ECO:0007669"/>
    <property type="project" value="TreeGrafter"/>
</dbReference>
<gene>
    <name evidence="7" type="ORF">QRX60_45725</name>
</gene>
<protein>
    <submittedName>
        <fullName evidence="7">VRR-NUC domain-containing protein</fullName>
    </submittedName>
</protein>
<dbReference type="InterPro" id="IPR033315">
    <property type="entry name" value="Fan1-like"/>
</dbReference>